<dbReference type="Proteomes" id="UP001163046">
    <property type="component" value="Unassembled WGS sequence"/>
</dbReference>
<evidence type="ECO:0000256" key="1">
    <source>
        <dbReference type="SAM" id="MobiDB-lite"/>
    </source>
</evidence>
<comment type="caution">
    <text evidence="2">The sequence shown here is derived from an EMBL/GenBank/DDBJ whole genome shotgun (WGS) entry which is preliminary data.</text>
</comment>
<reference evidence="2" key="1">
    <citation type="submission" date="2023-01" db="EMBL/GenBank/DDBJ databases">
        <title>Genome assembly of the deep-sea coral Lophelia pertusa.</title>
        <authorList>
            <person name="Herrera S."/>
            <person name="Cordes E."/>
        </authorList>
    </citation>
    <scope>NUCLEOTIDE SEQUENCE</scope>
    <source>
        <strain evidence="2">USNM1676648</strain>
        <tissue evidence="2">Polyp</tissue>
    </source>
</reference>
<dbReference type="AlphaFoldDB" id="A0A9X0CIY4"/>
<feature type="compositionally biased region" description="Polar residues" evidence="1">
    <location>
        <begin position="1"/>
        <end position="23"/>
    </location>
</feature>
<feature type="non-terminal residue" evidence="2">
    <location>
        <position position="61"/>
    </location>
</feature>
<dbReference type="EMBL" id="MU827382">
    <property type="protein sequence ID" value="KAJ7350181.1"/>
    <property type="molecule type" value="Genomic_DNA"/>
</dbReference>
<evidence type="ECO:0000313" key="3">
    <source>
        <dbReference type="Proteomes" id="UP001163046"/>
    </source>
</evidence>
<protein>
    <submittedName>
        <fullName evidence="2">Uncharacterized protein</fullName>
    </submittedName>
</protein>
<organism evidence="2 3">
    <name type="scientific">Desmophyllum pertusum</name>
    <dbReference type="NCBI Taxonomy" id="174260"/>
    <lineage>
        <taxon>Eukaryota</taxon>
        <taxon>Metazoa</taxon>
        <taxon>Cnidaria</taxon>
        <taxon>Anthozoa</taxon>
        <taxon>Hexacorallia</taxon>
        <taxon>Scleractinia</taxon>
        <taxon>Caryophylliina</taxon>
        <taxon>Caryophylliidae</taxon>
        <taxon>Desmophyllum</taxon>
    </lineage>
</organism>
<evidence type="ECO:0000313" key="2">
    <source>
        <dbReference type="EMBL" id="KAJ7350181.1"/>
    </source>
</evidence>
<name>A0A9X0CIY4_9CNID</name>
<keyword evidence="3" id="KW-1185">Reference proteome</keyword>
<accession>A0A9X0CIY4</accession>
<feature type="region of interest" description="Disordered" evidence="1">
    <location>
        <begin position="1"/>
        <end position="27"/>
    </location>
</feature>
<gene>
    <name evidence="2" type="ORF">OS493_037963</name>
</gene>
<proteinExistence type="predicted"/>
<sequence>MQETSTIETTAIENTCEPSTSSDVGLRETPAHWEIKITEQSRKIAELEEKLRQAENEVNNL</sequence>